<sequence length="235" mass="26663">MIAYSKANLTVPINSIRADLERIDQKWHAHFNNLHYQGNWTVLPLRTPGGTDSIIPELMNADTFEDHPNMELFPSVKKLLGQFKCDIMSVRLLNLCAGSVIKEHRDIELAFENGEARLHVPIITNPDVAFYVNSERVIMNEGECWYINANLPHRVTNNGTTDRIHLVIDCKVNSWLKDLILNADIIAFAPEEGHSPEVLLQMIVSLRSQNTPTANAMADDFQKQYNTLSTINNEQ</sequence>
<evidence type="ECO:0000313" key="2">
    <source>
        <dbReference type="EMBL" id="NCD70234.1"/>
    </source>
</evidence>
<protein>
    <submittedName>
        <fullName evidence="2">Cupin domain-containing protein</fullName>
    </submittedName>
</protein>
<feature type="domain" description="Aspartyl/asparaginy/proline hydroxylase" evidence="1">
    <location>
        <begin position="15"/>
        <end position="170"/>
    </location>
</feature>
<keyword evidence="3" id="KW-1185">Reference proteome</keyword>
<dbReference type="InterPro" id="IPR027443">
    <property type="entry name" value="IPNS-like_sf"/>
</dbReference>
<reference evidence="2" key="1">
    <citation type="submission" date="2020-01" db="EMBL/GenBank/DDBJ databases">
        <authorList>
            <person name="Seo Y.L."/>
        </authorList>
    </citation>
    <scope>NUCLEOTIDE SEQUENCE</scope>
    <source>
        <strain evidence="2">R11</strain>
    </source>
</reference>
<proteinExistence type="predicted"/>
<dbReference type="RefSeq" id="WP_166586196.1">
    <property type="nucleotide sequence ID" value="NZ_WWEO01000042.1"/>
</dbReference>
<gene>
    <name evidence="2" type="ORF">GSY63_12775</name>
</gene>
<dbReference type="SUPFAM" id="SSF51197">
    <property type="entry name" value="Clavaminate synthase-like"/>
    <property type="match status" value="1"/>
</dbReference>
<accession>A0A965ZFR9</accession>
<comment type="caution">
    <text evidence="2">The sequence shown here is derived from an EMBL/GenBank/DDBJ whole genome shotgun (WGS) entry which is preliminary data.</text>
</comment>
<dbReference type="AlphaFoldDB" id="A0A965ZFR9"/>
<dbReference type="InterPro" id="IPR007803">
    <property type="entry name" value="Asp/Arg/Pro-Hydrxlase"/>
</dbReference>
<organism evidence="2 3">
    <name type="scientific">Mucilaginibacter agri</name>
    <dbReference type="NCBI Taxonomy" id="2695265"/>
    <lineage>
        <taxon>Bacteria</taxon>
        <taxon>Pseudomonadati</taxon>
        <taxon>Bacteroidota</taxon>
        <taxon>Sphingobacteriia</taxon>
        <taxon>Sphingobacteriales</taxon>
        <taxon>Sphingobacteriaceae</taxon>
        <taxon>Mucilaginibacter</taxon>
    </lineage>
</organism>
<reference evidence="2" key="2">
    <citation type="submission" date="2020-10" db="EMBL/GenBank/DDBJ databases">
        <title>Mucilaginibacter sp. nov., isolated from soil.</title>
        <authorList>
            <person name="Jeon C.O."/>
        </authorList>
    </citation>
    <scope>NUCLEOTIDE SEQUENCE</scope>
    <source>
        <strain evidence="2">R11</strain>
    </source>
</reference>
<evidence type="ECO:0000313" key="3">
    <source>
        <dbReference type="Proteomes" id="UP000638732"/>
    </source>
</evidence>
<dbReference type="EMBL" id="WWEO01000042">
    <property type="protein sequence ID" value="NCD70234.1"/>
    <property type="molecule type" value="Genomic_DNA"/>
</dbReference>
<dbReference type="Gene3D" id="2.60.120.330">
    <property type="entry name" value="B-lactam Antibiotic, Isopenicillin N Synthase, Chain"/>
    <property type="match status" value="1"/>
</dbReference>
<name>A0A965ZFR9_9SPHI</name>
<dbReference type="Proteomes" id="UP000638732">
    <property type="component" value="Unassembled WGS sequence"/>
</dbReference>
<evidence type="ECO:0000259" key="1">
    <source>
        <dbReference type="Pfam" id="PF05118"/>
    </source>
</evidence>
<dbReference type="Pfam" id="PF05118">
    <property type="entry name" value="Asp_Arg_Hydrox"/>
    <property type="match status" value="1"/>
</dbReference>